<protein>
    <recommendedName>
        <fullName evidence="8">Sugar phosphate transporter domain-containing protein</fullName>
    </recommendedName>
</protein>
<keyword evidence="3 5" id="KW-1133">Transmembrane helix</keyword>
<feature type="transmembrane region" description="Helical" evidence="5">
    <location>
        <begin position="105"/>
        <end position="124"/>
    </location>
</feature>
<evidence type="ECO:0000256" key="5">
    <source>
        <dbReference type="SAM" id="Phobius"/>
    </source>
</evidence>
<evidence type="ECO:0000256" key="1">
    <source>
        <dbReference type="ARBA" id="ARBA00004141"/>
    </source>
</evidence>
<feature type="transmembrane region" description="Helical" evidence="5">
    <location>
        <begin position="279"/>
        <end position="296"/>
    </location>
</feature>
<accession>A0A7J6L7M2</accession>
<gene>
    <name evidence="6" type="ORF">FOL47_009539</name>
</gene>
<feature type="transmembrane region" description="Helical" evidence="5">
    <location>
        <begin position="16"/>
        <end position="35"/>
    </location>
</feature>
<comment type="subcellular location">
    <subcellularLocation>
        <location evidence="1">Membrane</location>
        <topology evidence="1">Multi-pass membrane protein</topology>
    </subcellularLocation>
</comment>
<keyword evidence="4 5" id="KW-0472">Membrane</keyword>
<evidence type="ECO:0008006" key="8">
    <source>
        <dbReference type="Google" id="ProtNLM"/>
    </source>
</evidence>
<dbReference type="EMBL" id="JAAPAO010000671">
    <property type="protein sequence ID" value="KAF4655204.1"/>
    <property type="molecule type" value="Genomic_DNA"/>
</dbReference>
<dbReference type="GO" id="GO:0016020">
    <property type="term" value="C:membrane"/>
    <property type="evidence" value="ECO:0007669"/>
    <property type="project" value="UniProtKB-SubCell"/>
</dbReference>
<dbReference type="OrthoDB" id="5547497at2759"/>
<proteinExistence type="predicted"/>
<dbReference type="AlphaFoldDB" id="A0A7J6L7M2"/>
<organism evidence="6 7">
    <name type="scientific">Perkinsus chesapeaki</name>
    <name type="common">Clam parasite</name>
    <name type="synonym">Perkinsus andrewsi</name>
    <dbReference type="NCBI Taxonomy" id="330153"/>
    <lineage>
        <taxon>Eukaryota</taxon>
        <taxon>Sar</taxon>
        <taxon>Alveolata</taxon>
        <taxon>Perkinsozoa</taxon>
        <taxon>Perkinsea</taxon>
        <taxon>Perkinsida</taxon>
        <taxon>Perkinsidae</taxon>
        <taxon>Perkinsus</taxon>
    </lineage>
</organism>
<feature type="transmembrane region" description="Helical" evidence="5">
    <location>
        <begin position="252"/>
        <end position="273"/>
    </location>
</feature>
<name>A0A7J6L7M2_PERCH</name>
<evidence type="ECO:0000256" key="3">
    <source>
        <dbReference type="ARBA" id="ARBA00022989"/>
    </source>
</evidence>
<feature type="transmembrane region" description="Helical" evidence="5">
    <location>
        <begin position="42"/>
        <end position="61"/>
    </location>
</feature>
<feature type="transmembrane region" description="Helical" evidence="5">
    <location>
        <begin position="190"/>
        <end position="209"/>
    </location>
</feature>
<keyword evidence="2 5" id="KW-0812">Transmembrane</keyword>
<evidence type="ECO:0000256" key="4">
    <source>
        <dbReference type="ARBA" id="ARBA00023136"/>
    </source>
</evidence>
<reference evidence="6 7" key="1">
    <citation type="submission" date="2020-04" db="EMBL/GenBank/DDBJ databases">
        <title>Perkinsus chesapeaki whole genome sequence.</title>
        <authorList>
            <person name="Bogema D.R."/>
        </authorList>
    </citation>
    <scope>NUCLEOTIDE SEQUENCE [LARGE SCALE GENOMIC DNA]</scope>
    <source>
        <strain evidence="6">ATCC PRA-425</strain>
    </source>
</reference>
<keyword evidence="7" id="KW-1185">Reference proteome</keyword>
<sequence length="331" mass="36450">MSPQPGSLESPTSMRYVSVLMGFHFCGSVLLVWLNKIAYNEGYRWTLLLTALSSLFAYVALDLVARHGVLQRQSVPLTESLPLSLALCGFVISNDFALRYNDPGVYELVKVLVTLGIVLAQSYLCSVAQSPGEGLTLLAMAIGMTLTMVSSFNFNFLGSLWAVILVTCTSFYQVRIHSSLVGRKYNPSQLLRDQSLWSFPMLFVMTFLLEDASELMGYTPSLSAISLIFIMCLLTLAVNLSIYLILSETLPISYNVLCNGEVCLLISLGYIFFGDPLTIKSIVGVVVTIPTLVWYTRLRLAKAQSNDNTPVARKSKSASEVDPFDIELDGI</sequence>
<evidence type="ECO:0000313" key="7">
    <source>
        <dbReference type="Proteomes" id="UP000591131"/>
    </source>
</evidence>
<dbReference type="Proteomes" id="UP000591131">
    <property type="component" value="Unassembled WGS sequence"/>
</dbReference>
<dbReference type="InterPro" id="IPR050186">
    <property type="entry name" value="TPT_transporter"/>
</dbReference>
<evidence type="ECO:0000313" key="6">
    <source>
        <dbReference type="EMBL" id="KAF4655204.1"/>
    </source>
</evidence>
<feature type="transmembrane region" description="Helical" evidence="5">
    <location>
        <begin position="221"/>
        <end position="245"/>
    </location>
</feature>
<comment type="caution">
    <text evidence="6">The sequence shown here is derived from an EMBL/GenBank/DDBJ whole genome shotgun (WGS) entry which is preliminary data.</text>
</comment>
<evidence type="ECO:0000256" key="2">
    <source>
        <dbReference type="ARBA" id="ARBA00022692"/>
    </source>
</evidence>
<feature type="transmembrane region" description="Helical" evidence="5">
    <location>
        <begin position="136"/>
        <end position="169"/>
    </location>
</feature>
<dbReference type="PANTHER" id="PTHR11132">
    <property type="entry name" value="SOLUTE CARRIER FAMILY 35"/>
    <property type="match status" value="1"/>
</dbReference>